<name>A0A7H9AZW8_ZYGMR</name>
<accession>A0A7H9AZW8</accession>
<dbReference type="GeneID" id="59234940"/>
<dbReference type="KEGG" id="zmk:HG535_0B03180"/>
<dbReference type="AlphaFoldDB" id="A0A7H9AZW8"/>
<gene>
    <name evidence="1" type="ORF">HG535_0B03180</name>
</gene>
<evidence type="ECO:0000313" key="1">
    <source>
        <dbReference type="EMBL" id="QLG71279.1"/>
    </source>
</evidence>
<sequence length="151" mass="17082">MACGVVSGWCGVPGRLRAPAPMGRTAFGVGKSAWRSEVASRRRYRRALRRWRVGPSARTGRSGMTRSVRRMWCAASLGLLSWSWCSVWVCVRMVRTSAHHGAHVGAVFFMSMSDFTVSTTRRRRASRRLRRHDAKKSFSGQADASAWRWHL</sequence>
<dbReference type="EMBL" id="CP058605">
    <property type="protein sequence ID" value="QLG71279.1"/>
    <property type="molecule type" value="Genomic_DNA"/>
</dbReference>
<reference evidence="1 2" key="1">
    <citation type="submission" date="2020-07" db="EMBL/GenBank/DDBJ databases">
        <title>The yeast mating-type switching endonuclease HO is a domesticated member of an unorthodox homing genetic element family.</title>
        <authorList>
            <person name="Coughlan A.Y."/>
            <person name="Lombardi L."/>
            <person name="Braun-Galleani S."/>
            <person name="Martos A.R."/>
            <person name="Galeote V."/>
            <person name="Bigey F."/>
            <person name="Dequin S."/>
            <person name="Byrne K.P."/>
            <person name="Wolfe K.H."/>
        </authorList>
    </citation>
    <scope>NUCLEOTIDE SEQUENCE [LARGE SCALE GENOMIC DNA]</scope>
    <source>
        <strain evidence="1 2">NRRL Y-6702</strain>
    </source>
</reference>
<protein>
    <submittedName>
        <fullName evidence="1">Uncharacterized protein</fullName>
    </submittedName>
</protein>
<organism evidence="1 2">
    <name type="scientific">Zygotorulaspora mrakii</name>
    <name type="common">Zygosaccharomyces mrakii</name>
    <dbReference type="NCBI Taxonomy" id="42260"/>
    <lineage>
        <taxon>Eukaryota</taxon>
        <taxon>Fungi</taxon>
        <taxon>Dikarya</taxon>
        <taxon>Ascomycota</taxon>
        <taxon>Saccharomycotina</taxon>
        <taxon>Saccharomycetes</taxon>
        <taxon>Saccharomycetales</taxon>
        <taxon>Saccharomycetaceae</taxon>
        <taxon>Zygotorulaspora</taxon>
    </lineage>
</organism>
<dbReference type="Proteomes" id="UP000509704">
    <property type="component" value="Chromosome 2"/>
</dbReference>
<keyword evidence="2" id="KW-1185">Reference proteome</keyword>
<proteinExistence type="predicted"/>
<evidence type="ECO:0000313" key="2">
    <source>
        <dbReference type="Proteomes" id="UP000509704"/>
    </source>
</evidence>
<dbReference type="RefSeq" id="XP_037143007.1">
    <property type="nucleotide sequence ID" value="XM_037287112.1"/>
</dbReference>